<dbReference type="AlphaFoldDB" id="A0A938X6Y9"/>
<evidence type="ECO:0000313" key="2">
    <source>
        <dbReference type="Proteomes" id="UP000774750"/>
    </source>
</evidence>
<dbReference type="EMBL" id="JACJKY010000007">
    <property type="protein sequence ID" value="MBM6920654.1"/>
    <property type="molecule type" value="Genomic_DNA"/>
</dbReference>
<gene>
    <name evidence="1" type="ORF">H6A12_05730</name>
</gene>
<dbReference type="RefSeq" id="WP_204445757.1">
    <property type="nucleotide sequence ID" value="NZ_JACJKY010000007.1"/>
</dbReference>
<sequence>MMAVNGLKLWDYSKVADTTGPVYSWLTNNKWETNFRTQCAGYLESRYVIETGSDLQRAENGLQTLESNEYDLLVLRS</sequence>
<name>A0A938X6Y9_9FIRM</name>
<comment type="caution">
    <text evidence="1">The sequence shown here is derived from an EMBL/GenBank/DDBJ whole genome shotgun (WGS) entry which is preliminary data.</text>
</comment>
<reference evidence="1" key="2">
    <citation type="journal article" date="2021" name="Sci. Rep.">
        <title>The distribution of antibiotic resistance genes in chicken gut microbiota commensals.</title>
        <authorList>
            <person name="Juricova H."/>
            <person name="Matiasovicova J."/>
            <person name="Kubasova T."/>
            <person name="Cejkova D."/>
            <person name="Rychlik I."/>
        </authorList>
    </citation>
    <scope>NUCLEOTIDE SEQUENCE</scope>
    <source>
        <strain evidence="1">An559</strain>
    </source>
</reference>
<evidence type="ECO:0000313" key="1">
    <source>
        <dbReference type="EMBL" id="MBM6920654.1"/>
    </source>
</evidence>
<protein>
    <submittedName>
        <fullName evidence="1">Uncharacterized protein</fullName>
    </submittedName>
</protein>
<proteinExistence type="predicted"/>
<accession>A0A938X6Y9</accession>
<dbReference type="Proteomes" id="UP000774750">
    <property type="component" value="Unassembled WGS sequence"/>
</dbReference>
<keyword evidence="2" id="KW-1185">Reference proteome</keyword>
<organism evidence="1 2">
    <name type="scientific">Merdimmobilis hominis</name>
    <dbReference type="NCBI Taxonomy" id="2897707"/>
    <lineage>
        <taxon>Bacteria</taxon>
        <taxon>Bacillati</taxon>
        <taxon>Bacillota</taxon>
        <taxon>Clostridia</taxon>
        <taxon>Eubacteriales</taxon>
        <taxon>Oscillospiraceae</taxon>
        <taxon>Merdimmobilis</taxon>
    </lineage>
</organism>
<reference evidence="1" key="1">
    <citation type="submission" date="2020-08" db="EMBL/GenBank/DDBJ databases">
        <authorList>
            <person name="Cejkova D."/>
            <person name="Kubasova T."/>
            <person name="Jahodarova E."/>
            <person name="Rychlik I."/>
        </authorList>
    </citation>
    <scope>NUCLEOTIDE SEQUENCE</scope>
    <source>
        <strain evidence="1">An559</strain>
    </source>
</reference>